<dbReference type="CDD" id="cd02966">
    <property type="entry name" value="TlpA_like_family"/>
    <property type="match status" value="1"/>
</dbReference>
<dbReference type="GO" id="GO:0016491">
    <property type="term" value="F:oxidoreductase activity"/>
    <property type="evidence" value="ECO:0007669"/>
    <property type="project" value="InterPro"/>
</dbReference>
<dbReference type="InterPro" id="IPR050553">
    <property type="entry name" value="Thioredoxin_ResA/DsbE_sf"/>
</dbReference>
<dbReference type="PANTHER" id="PTHR42852:SF13">
    <property type="entry name" value="PROTEIN DIPZ"/>
    <property type="match status" value="1"/>
</dbReference>
<dbReference type="Gene3D" id="3.40.30.10">
    <property type="entry name" value="Glutaredoxin"/>
    <property type="match status" value="1"/>
</dbReference>
<dbReference type="Pfam" id="PF08534">
    <property type="entry name" value="Redoxin"/>
    <property type="match status" value="1"/>
</dbReference>
<gene>
    <name evidence="6" type="ORF">SAMN04488023_11042</name>
</gene>
<evidence type="ECO:0000256" key="2">
    <source>
        <dbReference type="ARBA" id="ARBA00022748"/>
    </source>
</evidence>
<evidence type="ECO:0000313" key="7">
    <source>
        <dbReference type="Proteomes" id="UP000199572"/>
    </source>
</evidence>
<feature type="chain" id="PRO_5011721008" evidence="4">
    <location>
        <begin position="22"/>
        <end position="644"/>
    </location>
</feature>
<evidence type="ECO:0000256" key="4">
    <source>
        <dbReference type="SAM" id="SignalP"/>
    </source>
</evidence>
<dbReference type="InterPro" id="IPR013740">
    <property type="entry name" value="Redoxin"/>
</dbReference>
<evidence type="ECO:0000256" key="1">
    <source>
        <dbReference type="ARBA" id="ARBA00004196"/>
    </source>
</evidence>
<evidence type="ECO:0000313" key="6">
    <source>
        <dbReference type="EMBL" id="SER49740.1"/>
    </source>
</evidence>
<dbReference type="GO" id="GO:0017004">
    <property type="term" value="P:cytochrome complex assembly"/>
    <property type="evidence" value="ECO:0007669"/>
    <property type="project" value="UniProtKB-KW"/>
</dbReference>
<keyword evidence="3" id="KW-0676">Redox-active center</keyword>
<feature type="domain" description="Thioredoxin" evidence="5">
    <location>
        <begin position="492"/>
        <end position="638"/>
    </location>
</feature>
<reference evidence="6 7" key="1">
    <citation type="submission" date="2016-10" db="EMBL/GenBank/DDBJ databases">
        <authorList>
            <person name="de Groot N.N."/>
        </authorList>
    </citation>
    <scope>NUCLEOTIDE SEQUENCE [LARGE SCALE GENOMIC DNA]</scope>
    <source>
        <strain evidence="6 7">DSM 18610</strain>
    </source>
</reference>
<dbReference type="AlphaFoldDB" id="A0A1H9PNT8"/>
<dbReference type="InterPro" id="IPR036249">
    <property type="entry name" value="Thioredoxin-like_sf"/>
</dbReference>
<dbReference type="STRING" id="390241.SAMN04488023_11042"/>
<dbReference type="InterPro" id="IPR013766">
    <property type="entry name" value="Thioredoxin_domain"/>
</dbReference>
<keyword evidence="6" id="KW-0413">Isomerase</keyword>
<dbReference type="PROSITE" id="PS51352">
    <property type="entry name" value="THIOREDOXIN_2"/>
    <property type="match status" value="1"/>
</dbReference>
<evidence type="ECO:0000256" key="3">
    <source>
        <dbReference type="ARBA" id="ARBA00023284"/>
    </source>
</evidence>
<keyword evidence="7" id="KW-1185">Reference proteome</keyword>
<dbReference type="GO" id="GO:0006950">
    <property type="term" value="P:response to stress"/>
    <property type="evidence" value="ECO:0007669"/>
    <property type="project" value="UniProtKB-ARBA"/>
</dbReference>
<keyword evidence="4" id="KW-0732">Signal</keyword>
<sequence>MIPMKKSILGFLILFSVVLQTQGQSLSINPTKVQRGDLITITYDPSLADGKIAADAPSVTIVFTYSTFYDLPWKMPMIREGNKWKATFVAGRFATFATFYLQNGEEIQKPATDRHYTLPVYDGEKRVKNSLLHESYSLSAQMPKSPNLQANKLVLLNHELINYPDNYEAKVAQLVVKMAMASKPEEKLRFRQEARKIIANKLEENPTLPGNVNLVTMGYLMIGEKTRLDSVRKVIMDRFPDADLSKDLRAGIIAKEKDPKVRVAKLEALLKKSDDLGEEGSEGIHKMLFEYYASVKDAAKALYHASKLYTKANPYTPETFKNISAKLTANEIAPEAAIIYADKSLALADQWPVGIIRYFPEFGHIPSYVADSTRKQAVAEAKSALYSLKALNYIRLQGLDSAKILANKVVKISDGREALINSANVFAGLGENELAFKTLWRLLVKNPTDSVVLKSAKDYFLKYNSSEDAFRTKISELEKLEIAQLQATTKALMMNKPGPELSGLVTLEGKPVTQQMMAGKIVILDFWATWCVPCMQEMPYFHKVYEKYKNNSNVMFMVVNSGSNNTIQDAQKWVKQNPQYKFPVYFNNDKNIGEKLGFTVIPTIAVIDQAGKLQFRTIGFEGEILQKKLDAQISVLLQGKSEGK</sequence>
<comment type="subcellular location">
    <subcellularLocation>
        <location evidence="1">Cell envelope</location>
    </subcellularLocation>
</comment>
<feature type="signal peptide" evidence="4">
    <location>
        <begin position="1"/>
        <end position="21"/>
    </location>
</feature>
<dbReference type="EMBL" id="FOGG01000010">
    <property type="protein sequence ID" value="SER49740.1"/>
    <property type="molecule type" value="Genomic_DNA"/>
</dbReference>
<protein>
    <submittedName>
        <fullName evidence="6">Thiol-disulfide isomerase or thioredoxin</fullName>
    </submittedName>
</protein>
<dbReference type="PROSITE" id="PS00194">
    <property type="entry name" value="THIOREDOXIN_1"/>
    <property type="match status" value="1"/>
</dbReference>
<dbReference type="SUPFAM" id="SSF52833">
    <property type="entry name" value="Thioredoxin-like"/>
    <property type="match status" value="1"/>
</dbReference>
<dbReference type="GO" id="GO:0016853">
    <property type="term" value="F:isomerase activity"/>
    <property type="evidence" value="ECO:0007669"/>
    <property type="project" value="UniProtKB-KW"/>
</dbReference>
<dbReference type="SUPFAM" id="SSF48452">
    <property type="entry name" value="TPR-like"/>
    <property type="match status" value="1"/>
</dbReference>
<accession>A0A1H9PNT8</accession>
<dbReference type="InterPro" id="IPR011990">
    <property type="entry name" value="TPR-like_helical_dom_sf"/>
</dbReference>
<dbReference type="PANTHER" id="PTHR42852">
    <property type="entry name" value="THIOL:DISULFIDE INTERCHANGE PROTEIN DSBE"/>
    <property type="match status" value="1"/>
</dbReference>
<evidence type="ECO:0000259" key="5">
    <source>
        <dbReference type="PROSITE" id="PS51352"/>
    </source>
</evidence>
<name>A0A1H9PNT8_9SPHI</name>
<dbReference type="Proteomes" id="UP000199572">
    <property type="component" value="Unassembled WGS sequence"/>
</dbReference>
<proteinExistence type="predicted"/>
<keyword evidence="2" id="KW-0201">Cytochrome c-type biogenesis</keyword>
<dbReference type="InterPro" id="IPR017937">
    <property type="entry name" value="Thioredoxin_CS"/>
</dbReference>
<organism evidence="6 7">
    <name type="scientific">Pedobacter rhizosphaerae</name>
    <dbReference type="NCBI Taxonomy" id="390241"/>
    <lineage>
        <taxon>Bacteria</taxon>
        <taxon>Pseudomonadati</taxon>
        <taxon>Bacteroidota</taxon>
        <taxon>Sphingobacteriia</taxon>
        <taxon>Sphingobacteriales</taxon>
        <taxon>Sphingobacteriaceae</taxon>
        <taxon>Pedobacter</taxon>
    </lineage>
</organism>
<dbReference type="GO" id="GO:0030313">
    <property type="term" value="C:cell envelope"/>
    <property type="evidence" value="ECO:0007669"/>
    <property type="project" value="UniProtKB-SubCell"/>
</dbReference>